<feature type="compositionally biased region" description="Basic and acidic residues" evidence="3">
    <location>
        <begin position="8"/>
        <end position="20"/>
    </location>
</feature>
<accession>A0A6B9J985</accession>
<dbReference type="Gene3D" id="3.40.50.300">
    <property type="entry name" value="P-loop containing nucleotide triphosphate hydrolases"/>
    <property type="match status" value="1"/>
</dbReference>
<keyword evidence="2" id="KW-0067">ATP-binding</keyword>
<proteinExistence type="predicted"/>
<dbReference type="PANTHER" id="PTHR30473:SF2">
    <property type="entry name" value="PIN DOMAIN-CONTAINING PROTEIN"/>
    <property type="match status" value="1"/>
</dbReference>
<evidence type="ECO:0000313" key="6">
    <source>
        <dbReference type="Proteomes" id="UP000433471"/>
    </source>
</evidence>
<protein>
    <submittedName>
        <fullName evidence="5">PhoH protein</fullName>
    </submittedName>
</protein>
<dbReference type="Proteomes" id="UP000433471">
    <property type="component" value="Segment"/>
</dbReference>
<evidence type="ECO:0000313" key="5">
    <source>
        <dbReference type="EMBL" id="QGZ16123.1"/>
    </source>
</evidence>
<sequence>MAPQSKGNKSDRVKKADEQAHEWDSYAKGGMKFEPFIPLNDAQADLFNACLDAPLVIAIGPAGTAKSFCEAAAMVRLIASPHSPISKAILTRSPVPTGHSTGFNPGTEQEKLLPWLSPILDNIKKTCRTPSGSDGFYNYLLATGAVRMRELESIKGSSWDDTVILGEECQEMTLEQLKNLSTRAGETSKVFLNGDVRQENERIKGSPFMRFVKAIDASNKRIQQKINDGGEPEPWEIIVPIIEFKKEHCVRSGITRLMIEIFEFENI</sequence>
<evidence type="ECO:0000256" key="2">
    <source>
        <dbReference type="ARBA" id="ARBA00022840"/>
    </source>
</evidence>
<evidence type="ECO:0000259" key="4">
    <source>
        <dbReference type="Pfam" id="PF02562"/>
    </source>
</evidence>
<keyword evidence="6" id="KW-1185">Reference proteome</keyword>
<name>A0A6B9J985_9CAUD</name>
<dbReference type="GO" id="GO:0005524">
    <property type="term" value="F:ATP binding"/>
    <property type="evidence" value="ECO:0007669"/>
    <property type="project" value="UniProtKB-KW"/>
</dbReference>
<gene>
    <name evidence="5" type="ORF">Kuja_1320</name>
</gene>
<feature type="region of interest" description="Disordered" evidence="3">
    <location>
        <begin position="1"/>
        <end position="20"/>
    </location>
</feature>
<dbReference type="Pfam" id="PF02562">
    <property type="entry name" value="PhoH"/>
    <property type="match status" value="1"/>
</dbReference>
<keyword evidence="1" id="KW-0547">Nucleotide-binding</keyword>
<evidence type="ECO:0000256" key="3">
    <source>
        <dbReference type="SAM" id="MobiDB-lite"/>
    </source>
</evidence>
<dbReference type="EMBL" id="MN718199">
    <property type="protein sequence ID" value="QGZ16123.1"/>
    <property type="molecule type" value="Genomic_DNA"/>
</dbReference>
<dbReference type="SUPFAM" id="SSF52540">
    <property type="entry name" value="P-loop containing nucleoside triphosphate hydrolases"/>
    <property type="match status" value="1"/>
</dbReference>
<dbReference type="InterPro" id="IPR027417">
    <property type="entry name" value="P-loop_NTPase"/>
</dbReference>
<dbReference type="PANTHER" id="PTHR30473">
    <property type="entry name" value="PROTEIN PHOH"/>
    <property type="match status" value="1"/>
</dbReference>
<reference evidence="5 6" key="1">
    <citation type="submission" date="2019-11" db="EMBL/GenBank/DDBJ databases">
        <title>Characterization of a novel member of the family Ackermannviridae.</title>
        <authorList>
            <person name="Maina A.N."/>
            <person name="Mwaura F.B."/>
            <person name="Jumba M."/>
        </authorList>
    </citation>
    <scope>NUCLEOTIDE SEQUENCE [LARGE SCALE GENOMIC DNA]</scope>
</reference>
<evidence type="ECO:0000256" key="1">
    <source>
        <dbReference type="ARBA" id="ARBA00022741"/>
    </source>
</evidence>
<dbReference type="InterPro" id="IPR003714">
    <property type="entry name" value="PhoH"/>
</dbReference>
<organism evidence="5 6">
    <name type="scientific">Vibrio phage vB_VchM_Kuja</name>
    <dbReference type="NCBI Taxonomy" id="2686437"/>
    <lineage>
        <taxon>Viruses</taxon>
        <taxon>Duplodnaviria</taxon>
        <taxon>Heunggongvirae</taxon>
        <taxon>Uroviricota</taxon>
        <taxon>Caudoviricetes</taxon>
        <taxon>Pantevenvirales</taxon>
        <taxon>Ackermannviridae</taxon>
        <taxon>Kujavirus</taxon>
        <taxon>Kujavirus kuja</taxon>
    </lineage>
</organism>
<dbReference type="InterPro" id="IPR051451">
    <property type="entry name" value="PhoH2-like"/>
</dbReference>
<feature type="domain" description="PhoH-like protein" evidence="4">
    <location>
        <begin position="38"/>
        <end position="262"/>
    </location>
</feature>